<protein>
    <recommendedName>
        <fullName evidence="3">SIS domain-containing protein</fullName>
    </recommendedName>
</protein>
<evidence type="ECO:0008006" key="3">
    <source>
        <dbReference type="Google" id="ProtNLM"/>
    </source>
</evidence>
<evidence type="ECO:0000313" key="1">
    <source>
        <dbReference type="EMBL" id="PPT90862.1"/>
    </source>
</evidence>
<comment type="caution">
    <text evidence="1">The sequence shown here is derived from an EMBL/GenBank/DDBJ whole genome shotgun (WGS) entry which is preliminary data.</text>
</comment>
<reference evidence="1 2" key="1">
    <citation type="submission" date="2016-08" db="EMBL/GenBank/DDBJ databases">
        <title>Evolution of the type three secretion system and type three effector repertoires in Xanthomonas.</title>
        <authorList>
            <person name="Merda D."/>
            <person name="Briand M."/>
            <person name="Bosis E."/>
            <person name="Rousseau C."/>
            <person name="Portier P."/>
            <person name="Jacques M.-A."/>
            <person name="Fischer-Le Saux M."/>
        </authorList>
    </citation>
    <scope>NUCLEOTIDE SEQUENCE [LARGE SCALE GENOMIC DNA]</scope>
    <source>
        <strain evidence="1 2">CFBP 4691</strain>
    </source>
</reference>
<dbReference type="Proteomes" id="UP000239898">
    <property type="component" value="Unassembled WGS sequence"/>
</dbReference>
<accession>A0A2S6ZF42</accession>
<name>A0A2S6ZF42_9XANT</name>
<dbReference type="AlphaFoldDB" id="A0A2S6ZF42"/>
<dbReference type="EMBL" id="MIGX01000042">
    <property type="protein sequence ID" value="PPT90862.1"/>
    <property type="molecule type" value="Genomic_DNA"/>
</dbReference>
<sequence>MQASPQAQDYVQHRQQFQRHTLLTEQRHRRTFELSAAAAADTGAALLSVDEDIVQALQALADDPARLRQLQDPSQAVQTALRGGYRVYVYATGSTGRVAETLESGL</sequence>
<gene>
    <name evidence="1" type="ORF">XthCFBP4691_10305</name>
</gene>
<dbReference type="Gene3D" id="3.40.50.10490">
    <property type="entry name" value="Glucose-6-phosphate isomerase like protein, domain 1"/>
    <property type="match status" value="1"/>
</dbReference>
<organism evidence="1 2">
    <name type="scientific">Xanthomonas theicola</name>
    <dbReference type="NCBI Taxonomy" id="56464"/>
    <lineage>
        <taxon>Bacteria</taxon>
        <taxon>Pseudomonadati</taxon>
        <taxon>Pseudomonadota</taxon>
        <taxon>Gammaproteobacteria</taxon>
        <taxon>Lysobacterales</taxon>
        <taxon>Lysobacteraceae</taxon>
        <taxon>Xanthomonas</taxon>
    </lineage>
</organism>
<evidence type="ECO:0000313" key="2">
    <source>
        <dbReference type="Proteomes" id="UP000239898"/>
    </source>
</evidence>
<keyword evidence="2" id="KW-1185">Reference proteome</keyword>
<proteinExistence type="predicted"/>